<dbReference type="AlphaFoldDB" id="A0A1H1KH15"/>
<evidence type="ECO:0000313" key="2">
    <source>
        <dbReference type="Proteomes" id="UP000199365"/>
    </source>
</evidence>
<dbReference type="InterPro" id="IPR019238">
    <property type="entry name" value="AbiEi_2"/>
</dbReference>
<dbReference type="PIRSF" id="PIRSF012611">
    <property type="entry name" value="UCP012611"/>
    <property type="match status" value="1"/>
</dbReference>
<dbReference type="Proteomes" id="UP000199365">
    <property type="component" value="Unassembled WGS sequence"/>
</dbReference>
<accession>A0A1H1KH15</accession>
<organism evidence="1 2">
    <name type="scientific">Paraburkholderia tuberum</name>
    <dbReference type="NCBI Taxonomy" id="157910"/>
    <lineage>
        <taxon>Bacteria</taxon>
        <taxon>Pseudomonadati</taxon>
        <taxon>Pseudomonadota</taxon>
        <taxon>Betaproteobacteria</taxon>
        <taxon>Burkholderiales</taxon>
        <taxon>Burkholderiaceae</taxon>
        <taxon>Paraburkholderia</taxon>
    </lineage>
</organism>
<protein>
    <recommendedName>
        <fullName evidence="3">Transcriptional regulator, AbiEi antitoxin, Type IV TA system</fullName>
    </recommendedName>
</protein>
<dbReference type="EMBL" id="FNKX01000004">
    <property type="protein sequence ID" value="SDR61079.1"/>
    <property type="molecule type" value="Genomic_DNA"/>
</dbReference>
<name>A0A1H1KH15_9BURK</name>
<proteinExistence type="predicted"/>
<evidence type="ECO:0008006" key="3">
    <source>
        <dbReference type="Google" id="ProtNLM"/>
    </source>
</evidence>
<gene>
    <name evidence="1" type="ORF">SAMN05445850_7540</name>
</gene>
<reference evidence="2" key="1">
    <citation type="submission" date="2016-10" db="EMBL/GenBank/DDBJ databases">
        <authorList>
            <person name="Varghese N."/>
            <person name="Submissions S."/>
        </authorList>
    </citation>
    <scope>NUCLEOTIDE SEQUENCE [LARGE SCALE GENOMIC DNA]</scope>
    <source>
        <strain evidence="2">DUS833</strain>
    </source>
</reference>
<evidence type="ECO:0000313" key="1">
    <source>
        <dbReference type="EMBL" id="SDR61079.1"/>
    </source>
</evidence>
<dbReference type="InterPro" id="IPR016600">
    <property type="entry name" value="UCP012611"/>
</dbReference>
<dbReference type="RefSeq" id="WP_090812130.1">
    <property type="nucleotide sequence ID" value="NZ_FNKX01000004.1"/>
</dbReference>
<dbReference type="Pfam" id="PF09952">
    <property type="entry name" value="AbiEi_2"/>
    <property type="match status" value="1"/>
</dbReference>
<dbReference type="STRING" id="157910.SAMN05445850_7540"/>
<sequence>MAVTDRLSATEQTALSLACEAFSAATQRFHAEPRVDVTPSPDAADAAIHFSVSGKHFDMPVVIAANAGSPSAAAALVQKNARLDDPAGARPVMLVTSHVSSRLAENLIANRIPFVDTAGNVYLEQPELTVMITGRENPRLRRTDITSRSTTPKGLRVSFALATQPGLVEQPYRTIANQSGVALNTVNLAVDDLIARRLVIIKNDRRMIVHRRHFIKDWVSHYATGLRTKLGARRYASGVGIDWWQGAPLADFNARLGGECAAEALTHANKAVSVTVYAHGGVSSPLVKAARLRPDPHGEVEILESFWPEHAEPNWDVAPRVVHPVLVFADLMLSSDSRNQAVAQTLYERFLDQ</sequence>
<keyword evidence="2" id="KW-1185">Reference proteome</keyword>